<proteinExistence type="predicted"/>
<dbReference type="InterPro" id="IPR013519">
    <property type="entry name" value="Int_alpha_beta-p"/>
</dbReference>
<evidence type="ECO:0000256" key="2">
    <source>
        <dbReference type="ARBA" id="ARBA00022737"/>
    </source>
</evidence>
<reference evidence="5" key="1">
    <citation type="submission" date="2021-02" db="EMBL/GenBank/DDBJ databases">
        <authorList>
            <person name="Nowell W R."/>
        </authorList>
    </citation>
    <scope>NUCLEOTIDE SEQUENCE</scope>
</reference>
<keyword evidence="1" id="KW-0732">Signal</keyword>
<dbReference type="Proteomes" id="UP000663877">
    <property type="component" value="Unassembled WGS sequence"/>
</dbReference>
<dbReference type="Gene3D" id="2.130.10.130">
    <property type="entry name" value="Integrin alpha, N-terminal"/>
    <property type="match status" value="5"/>
</dbReference>
<dbReference type="SUPFAM" id="SSF69318">
    <property type="entry name" value="Integrin alpha N-terminal domain"/>
    <property type="match status" value="5"/>
</dbReference>
<evidence type="ECO:0000256" key="1">
    <source>
        <dbReference type="ARBA" id="ARBA00022729"/>
    </source>
</evidence>
<evidence type="ECO:0000313" key="4">
    <source>
        <dbReference type="EMBL" id="CAF0737442.1"/>
    </source>
</evidence>
<dbReference type="InterPro" id="IPR028994">
    <property type="entry name" value="Integrin_alpha_N"/>
</dbReference>
<dbReference type="SMART" id="SM00191">
    <property type="entry name" value="Int_alpha"/>
    <property type="match status" value="8"/>
</dbReference>
<dbReference type="OrthoDB" id="10022113at2759"/>
<dbReference type="EMBL" id="CAJNOI010000008">
    <property type="protein sequence ID" value="CAF0768656.1"/>
    <property type="molecule type" value="Genomic_DNA"/>
</dbReference>
<dbReference type="EMBL" id="CAJNOM010000002">
    <property type="protein sequence ID" value="CAF0737442.1"/>
    <property type="molecule type" value="Genomic_DNA"/>
</dbReference>
<organism evidence="5 7">
    <name type="scientific">Adineta steineri</name>
    <dbReference type="NCBI Taxonomy" id="433720"/>
    <lineage>
        <taxon>Eukaryota</taxon>
        <taxon>Metazoa</taxon>
        <taxon>Spiralia</taxon>
        <taxon>Gnathifera</taxon>
        <taxon>Rotifera</taxon>
        <taxon>Eurotatoria</taxon>
        <taxon>Bdelloidea</taxon>
        <taxon>Adinetida</taxon>
        <taxon>Adinetidae</taxon>
        <taxon>Adineta</taxon>
    </lineage>
</organism>
<dbReference type="PANTHER" id="PTHR46580:SF4">
    <property type="entry name" value="ATP_GTP-BINDING PROTEIN"/>
    <property type="match status" value="1"/>
</dbReference>
<evidence type="ECO:0000256" key="3">
    <source>
        <dbReference type="ARBA" id="ARBA00023180"/>
    </source>
</evidence>
<dbReference type="Proteomes" id="UP000663832">
    <property type="component" value="Unassembled WGS sequence"/>
</dbReference>
<dbReference type="InterPro" id="IPR013517">
    <property type="entry name" value="FG-GAP"/>
</dbReference>
<name>A0A813QL72_9BILA</name>
<sequence length="1494" mass="160183">MTSMDIEMLTLEHQNDQIPSDMNSRRISNSIQNQHALENITNVPSKTVRASSNHQQRLSNLLYYLGKTCALILKPEAPNLIVSDSHPHSIAVADFNNDNLPDIVVPYSGTSSLGIFLRQDNTTFRDQIKYSTGSNSLPYAVCVGDFNHDQQIDIAVANYGANNIGIFLGTGNGTFMSQITFSTGSSRPLWIAVGDMNNDKQFDIVVANYGTNDIGILFGDGRGNFATPKTFSTGYDSVPYSLVVSDLNNDDKLDIIVANHGTDNIGLFLGHGNGIFDSQFIISTGYESQPYSVAVHDLNNDTFMDIVVACSGLNTIDVILGFGNGSFTIPYKYSTNNNSFPLSLVIGDFDNDNHLDIAVANYQNESVGIFFGYGNGFFRDQMIFFSVSYNFNPYSIAGGDFNGDNRLDIAVVNYDYNYVDIVLTYRNYTFLKQNTYSTGIRSGPVSVAVADFNNDKQLDIVVANYGTNNIGIFLGYGMGTFPSQVTYSTGDNSQPISVIIGDFNNDKQLDIVVANSGTNNIGIFLNYSNGTFSSQTTYSTGDGSTPYDVAAGDFNNDGHLDIAVANYWGFNIGIFLGYGNGNFSSQQTYPTGDLSNPQSIAIGDFNNDSRLDIAVVNYFGFNMGVFLGYGNGTFADQVSYLVSVGFCPNDIAIGDVNNDDHQDIIITVGNSNTILIFFGYGNGTFVKGNTYSTGSGSKPYSVAVGDVNNDSQLDIVVANDGANNIVVFIGDGNGTFPAQRTYSTGDHSSPVSVVLSDINNDNIPDIVVADYRTNMIGVFLGSSYMNGILEHTYSTGSSPHPHGLALGDFNHDGQLDIAIANYDLSNVGVLLGHTNGTFPLQTVFSTGDLSFPTSVAVDDLNNDNELDIIVANSATENVGILYGYGNGSFTNLNMYSTGVGSIPQAVTTGDFNNDKKLDIAVIDSATNRVVTLIRYDTGSFRKQIKFSTGTDSNPYVVAVADLNNDGWLDFVAGNSDNVGVFLGLGNGIFSNQTTYSTGIGSLTSAVTIVDLNNDSYLDIIATSFYTSNVCIFLGYGNGTFPNQTTFYTGNNSYPSQVIVADFNKDSRLDIAVALQFGGIGILLGHGNGTFSPIVTYVIDSNAEPVSVATSDFNNDNRLDIVVSNYGLNSISIFYGNGGGAFSNLTIYTTGSGSKPTCVVVSDLNSDGILDIAVANFGADNIGVFFGNINHSFHDQITFSTGIGSAPHALVVEDFNYDNQLDIAFVNFGTNSLGVLLECINGTFFDPLTYSTGNNSQPWNLAVGDFNKDKRLDIVVANSGTDNIGMFFGYVNEGFLYAPAYLTGSSSQVTSIAAGDFNNDTRLDVVITNNATNNVKVIFGSGYGTFLYDITYSTGNSSQPCSVCVADLNNDNRLDFVVANAGTHTISIFLSNGTGTFSNQITYSTGVRSQPSSVVILDLNNDTQLDIAVASYGTSHIGVYFGYGNGSFMNQQIFSSGFNSHPFALAVGDIDNNNLTDIIATNDGYGNIDILMKTC</sequence>
<evidence type="ECO:0000313" key="7">
    <source>
        <dbReference type="Proteomes" id="UP000663877"/>
    </source>
</evidence>
<evidence type="ECO:0000313" key="5">
    <source>
        <dbReference type="EMBL" id="CAF0768656.1"/>
    </source>
</evidence>
<accession>A0A813QL72</accession>
<keyword evidence="3" id="KW-0325">Glycoprotein</keyword>
<gene>
    <name evidence="5" type="ORF">BJG266_LOCUS3433</name>
    <name evidence="4" type="ORF">QVE165_LOCUS693</name>
</gene>
<keyword evidence="6" id="KW-1185">Reference proteome</keyword>
<protein>
    <submittedName>
        <fullName evidence="5">Uncharacterized protein</fullName>
    </submittedName>
</protein>
<comment type="caution">
    <text evidence="5">The sequence shown here is derived from an EMBL/GenBank/DDBJ whole genome shotgun (WGS) entry which is preliminary data.</text>
</comment>
<keyword evidence="2" id="KW-0677">Repeat</keyword>
<dbReference type="Gene3D" id="2.30.30.100">
    <property type="match status" value="8"/>
</dbReference>
<dbReference type="PANTHER" id="PTHR46580">
    <property type="entry name" value="SENSOR KINASE-RELATED"/>
    <property type="match status" value="1"/>
</dbReference>
<dbReference type="Pfam" id="PF13517">
    <property type="entry name" value="FG-GAP_3"/>
    <property type="match status" value="10"/>
</dbReference>
<evidence type="ECO:0000313" key="6">
    <source>
        <dbReference type="Proteomes" id="UP000663832"/>
    </source>
</evidence>